<comment type="caution">
    <text evidence="3">The sequence shown here is derived from an EMBL/GenBank/DDBJ whole genome shotgun (WGS) entry which is preliminary data.</text>
</comment>
<evidence type="ECO:0008006" key="5">
    <source>
        <dbReference type="Google" id="ProtNLM"/>
    </source>
</evidence>
<dbReference type="EMBL" id="JAULSU010000001">
    <property type="protein sequence ID" value="KAK0631256.1"/>
    <property type="molecule type" value="Genomic_DNA"/>
</dbReference>
<keyword evidence="2" id="KW-0732">Signal</keyword>
<evidence type="ECO:0000313" key="3">
    <source>
        <dbReference type="EMBL" id="KAK0631256.1"/>
    </source>
</evidence>
<feature type="chain" id="PRO_5041280463" description="Secreted protein" evidence="2">
    <location>
        <begin position="20"/>
        <end position="86"/>
    </location>
</feature>
<evidence type="ECO:0000256" key="1">
    <source>
        <dbReference type="SAM" id="MobiDB-lite"/>
    </source>
</evidence>
<gene>
    <name evidence="3" type="ORF">B0T14DRAFT_501376</name>
</gene>
<dbReference type="Proteomes" id="UP001175000">
    <property type="component" value="Unassembled WGS sequence"/>
</dbReference>
<protein>
    <recommendedName>
        <fullName evidence="5">Secreted protein</fullName>
    </recommendedName>
</protein>
<feature type="compositionally biased region" description="Polar residues" evidence="1">
    <location>
        <begin position="44"/>
        <end position="54"/>
    </location>
</feature>
<feature type="signal peptide" evidence="2">
    <location>
        <begin position="1"/>
        <end position="19"/>
    </location>
</feature>
<proteinExistence type="predicted"/>
<dbReference type="AlphaFoldDB" id="A0AA39XCR8"/>
<organism evidence="3 4">
    <name type="scientific">Immersiella caudata</name>
    <dbReference type="NCBI Taxonomy" id="314043"/>
    <lineage>
        <taxon>Eukaryota</taxon>
        <taxon>Fungi</taxon>
        <taxon>Dikarya</taxon>
        <taxon>Ascomycota</taxon>
        <taxon>Pezizomycotina</taxon>
        <taxon>Sordariomycetes</taxon>
        <taxon>Sordariomycetidae</taxon>
        <taxon>Sordariales</taxon>
        <taxon>Lasiosphaeriaceae</taxon>
        <taxon>Immersiella</taxon>
    </lineage>
</organism>
<sequence>MGQWVLLIVGGQLVHPASSHSRTMSSIAGLICAYLNDVGERQPGRTTRGVQSARNKTEKDRKVRQGHTKPVTRWSPTQLLFWPSPV</sequence>
<evidence type="ECO:0000313" key="4">
    <source>
        <dbReference type="Proteomes" id="UP001175000"/>
    </source>
</evidence>
<keyword evidence="4" id="KW-1185">Reference proteome</keyword>
<reference evidence="3" key="1">
    <citation type="submission" date="2023-06" db="EMBL/GenBank/DDBJ databases">
        <title>Genome-scale phylogeny and comparative genomics of the fungal order Sordariales.</title>
        <authorList>
            <consortium name="Lawrence Berkeley National Laboratory"/>
            <person name="Hensen N."/>
            <person name="Bonometti L."/>
            <person name="Westerberg I."/>
            <person name="Brannstrom I.O."/>
            <person name="Guillou S."/>
            <person name="Cros-Aarteil S."/>
            <person name="Calhoun S."/>
            <person name="Haridas S."/>
            <person name="Kuo A."/>
            <person name="Mondo S."/>
            <person name="Pangilinan J."/>
            <person name="Riley R."/>
            <person name="Labutti K."/>
            <person name="Andreopoulos B."/>
            <person name="Lipzen A."/>
            <person name="Chen C."/>
            <person name="Yanf M."/>
            <person name="Daum C."/>
            <person name="Ng V."/>
            <person name="Clum A."/>
            <person name="Steindorff A."/>
            <person name="Ohm R."/>
            <person name="Martin F."/>
            <person name="Silar P."/>
            <person name="Natvig D."/>
            <person name="Lalanne C."/>
            <person name="Gautier V."/>
            <person name="Ament-Velasquez S.L."/>
            <person name="Kruys A."/>
            <person name="Hutchinson M.I."/>
            <person name="Powell A.J."/>
            <person name="Barry K."/>
            <person name="Miller A.N."/>
            <person name="Grigoriev I.V."/>
            <person name="Debuchy R."/>
            <person name="Gladieux P."/>
            <person name="Thoren M.H."/>
            <person name="Johannesson H."/>
        </authorList>
    </citation>
    <scope>NUCLEOTIDE SEQUENCE</scope>
    <source>
        <strain evidence="3">CBS 606.72</strain>
    </source>
</reference>
<accession>A0AA39XCR8</accession>
<name>A0AA39XCR8_9PEZI</name>
<feature type="region of interest" description="Disordered" evidence="1">
    <location>
        <begin position="41"/>
        <end position="75"/>
    </location>
</feature>
<evidence type="ECO:0000256" key="2">
    <source>
        <dbReference type="SAM" id="SignalP"/>
    </source>
</evidence>